<proteinExistence type="predicted"/>
<evidence type="ECO:0000313" key="3">
    <source>
        <dbReference type="Proteomes" id="UP000499080"/>
    </source>
</evidence>
<feature type="non-terminal residue" evidence="2">
    <location>
        <position position="230"/>
    </location>
</feature>
<dbReference type="Gene3D" id="3.40.1800.10">
    <property type="entry name" value="His-Me finger endonucleases"/>
    <property type="match status" value="1"/>
</dbReference>
<accession>A0A4Y2V1K0</accession>
<organism evidence="2 3">
    <name type="scientific">Araneus ventricosus</name>
    <name type="common">Orbweaver spider</name>
    <name type="synonym">Epeira ventricosa</name>
    <dbReference type="NCBI Taxonomy" id="182803"/>
    <lineage>
        <taxon>Eukaryota</taxon>
        <taxon>Metazoa</taxon>
        <taxon>Ecdysozoa</taxon>
        <taxon>Arthropoda</taxon>
        <taxon>Chelicerata</taxon>
        <taxon>Arachnida</taxon>
        <taxon>Araneae</taxon>
        <taxon>Araneomorphae</taxon>
        <taxon>Entelegynae</taxon>
        <taxon>Araneoidea</taxon>
        <taxon>Araneidae</taxon>
        <taxon>Araneus</taxon>
    </lineage>
</organism>
<dbReference type="Pfam" id="PF02945">
    <property type="entry name" value="Endonuclease_7"/>
    <property type="match status" value="1"/>
</dbReference>
<dbReference type="InterPro" id="IPR044925">
    <property type="entry name" value="His-Me_finger_sf"/>
</dbReference>
<dbReference type="InterPro" id="IPR004211">
    <property type="entry name" value="Endonuclease_7"/>
</dbReference>
<feature type="region of interest" description="Disordered" evidence="1">
    <location>
        <begin position="1"/>
        <end position="66"/>
    </location>
</feature>
<dbReference type="PANTHER" id="PTHR31511:SF12">
    <property type="entry name" value="RHO TERMINATION FACTOR N-TERMINAL DOMAIN-CONTAINING PROTEIN"/>
    <property type="match status" value="1"/>
</dbReference>
<dbReference type="PANTHER" id="PTHR31511">
    <property type="entry name" value="PROTEIN CBG23764"/>
    <property type="match status" value="1"/>
</dbReference>
<sequence length="230" mass="26004">MDQRRVSFSSMDSDQGAFDDFGTPACNEAMNAAELQSEWKIDTPDWDEAPSTSSGYRGPASPDIRSQRFVHTSGNTEIIARHEACGYAYVIIGTDGISVKPISVYRGKNAVKHFMEDILKEKEELAAKLTYIIPISMTPQDELDFRSATHCNICKKALKGDRVRDHDHQIGRYRAVLHSSCNLKFRLSKKIPVVFHNLKNYDGHLIMQEIGKLKDYEISVVPTTMEKYVT</sequence>
<evidence type="ECO:0000256" key="1">
    <source>
        <dbReference type="SAM" id="MobiDB-lite"/>
    </source>
</evidence>
<evidence type="ECO:0000313" key="2">
    <source>
        <dbReference type="EMBL" id="GBO18498.1"/>
    </source>
</evidence>
<gene>
    <name evidence="2" type="ORF">AVEN_153507_1</name>
</gene>
<name>A0A4Y2V1K0_ARAVE</name>
<reference evidence="2 3" key="1">
    <citation type="journal article" date="2019" name="Sci. Rep.">
        <title>Orb-weaving spider Araneus ventricosus genome elucidates the spidroin gene catalogue.</title>
        <authorList>
            <person name="Kono N."/>
            <person name="Nakamura H."/>
            <person name="Ohtoshi R."/>
            <person name="Moran D.A.P."/>
            <person name="Shinohara A."/>
            <person name="Yoshida Y."/>
            <person name="Fujiwara M."/>
            <person name="Mori M."/>
            <person name="Tomita M."/>
            <person name="Arakawa K."/>
        </authorList>
    </citation>
    <scope>NUCLEOTIDE SEQUENCE [LARGE SCALE GENOMIC DNA]</scope>
</reference>
<dbReference type="InterPro" id="IPR038563">
    <property type="entry name" value="Endonuclease_7_sf"/>
</dbReference>
<dbReference type="OrthoDB" id="6433996at2759"/>
<dbReference type="SUPFAM" id="SSF54060">
    <property type="entry name" value="His-Me finger endonucleases"/>
    <property type="match status" value="1"/>
</dbReference>
<evidence type="ECO:0008006" key="4">
    <source>
        <dbReference type="Google" id="ProtNLM"/>
    </source>
</evidence>
<protein>
    <recommendedName>
        <fullName evidence="4">DNA-directed DNA polymerase</fullName>
    </recommendedName>
</protein>
<comment type="caution">
    <text evidence="2">The sequence shown here is derived from an EMBL/GenBank/DDBJ whole genome shotgun (WGS) entry which is preliminary data.</text>
</comment>
<feature type="compositionally biased region" description="Polar residues" evidence="1">
    <location>
        <begin position="1"/>
        <end position="13"/>
    </location>
</feature>
<dbReference type="EMBL" id="BGPR01042124">
    <property type="protein sequence ID" value="GBO18498.1"/>
    <property type="molecule type" value="Genomic_DNA"/>
</dbReference>
<keyword evidence="3" id="KW-1185">Reference proteome</keyword>
<dbReference type="Proteomes" id="UP000499080">
    <property type="component" value="Unassembled WGS sequence"/>
</dbReference>
<dbReference type="AlphaFoldDB" id="A0A4Y2V1K0"/>